<keyword evidence="3" id="KW-1185">Reference proteome</keyword>
<proteinExistence type="predicted"/>
<sequence length="389" mass="45828">IELYFDKLIKNQKNPQKLFPLVFSKKDSILLNVIVNKETRTSIIELREKCNESQLLSKLSKNENICKMIISGELSDDIDLIKYIKMFNKTEGDNNEQIIQKLSKNENICKWIMNENLEDNSDLIKLFEVLITCDKFTIKKIIENAEYLDMFTYGKLNINNYMSFKMNKTKIVSTSIEGSITQFTKSSEKYDEETINKILNNPNIIDMIRSNELNDSILKDYKYYHDLFTTNEKTGYSGEAYIYELLMNLLRLGQLKSVEWKTLSKNGCGTKLDYHGKTYYLSPDGAHYDIVVETNNGRKIYIEVKSTKHSYNENKVPFFLSQKQIDMMNDIKYPNEYILAIVFDVFCNPKHFFMSLRNNVVENKICNDENHKYMIKMENEYEDDYLTKI</sequence>
<reference evidence="2 3" key="2">
    <citation type="submission" date="2016-08" db="EMBL/GenBank/DDBJ databases">
        <title>Pervasive Adenine N6-methylation of Active Genes in Fungi.</title>
        <authorList>
            <consortium name="DOE Joint Genome Institute"/>
            <person name="Mondo S.J."/>
            <person name="Dannebaum R.O."/>
            <person name="Kuo R.C."/>
            <person name="Labutti K."/>
            <person name="Haridas S."/>
            <person name="Kuo A."/>
            <person name="Salamov A."/>
            <person name="Ahrendt S.R."/>
            <person name="Lipzen A."/>
            <person name="Sullivan W."/>
            <person name="Andreopoulos W.B."/>
            <person name="Clum A."/>
            <person name="Lindquist E."/>
            <person name="Daum C."/>
            <person name="Ramamoorthy G.K."/>
            <person name="Gryganskyi A."/>
            <person name="Culley D."/>
            <person name="Magnuson J.K."/>
            <person name="James T.Y."/>
            <person name="O'Malley M.A."/>
            <person name="Stajich J.E."/>
            <person name="Spatafora J.W."/>
            <person name="Visel A."/>
            <person name="Grigoriev I.V."/>
        </authorList>
    </citation>
    <scope>NUCLEOTIDE SEQUENCE [LARGE SCALE GENOMIC DNA]</scope>
    <source>
        <strain evidence="3">finn</strain>
    </source>
</reference>
<evidence type="ECO:0000259" key="1">
    <source>
        <dbReference type="Pfam" id="PF13020"/>
    </source>
</evidence>
<accession>A0A1Y1UWP5</accession>
<dbReference type="Proteomes" id="UP000193719">
    <property type="component" value="Unassembled WGS sequence"/>
</dbReference>
<gene>
    <name evidence="2" type="ORF">BCR36DRAFT_253372</name>
</gene>
<reference evidence="2 3" key="1">
    <citation type="submission" date="2016-08" db="EMBL/GenBank/DDBJ databases">
        <title>Genomes of anaerobic fungi encode conserved fungal cellulosomes for biomass hydrolysis.</title>
        <authorList>
            <consortium name="DOE Joint Genome Institute"/>
            <person name="Haitjema C.H."/>
            <person name="Gilmore S.P."/>
            <person name="Henske J.K."/>
            <person name="Solomon K.V."/>
            <person name="De Groot R."/>
            <person name="Kuo A."/>
            <person name="Mondo S.J."/>
            <person name="Salamov A.A."/>
            <person name="Labutti K."/>
            <person name="Zhao Z."/>
            <person name="Chiniquy J."/>
            <person name="Barry K."/>
            <person name="Brewer H.M."/>
            <person name="Purvine S.O."/>
            <person name="Wright A.T."/>
            <person name="Boxma B."/>
            <person name="Van Alen T."/>
            <person name="Hackstein J.H."/>
            <person name="Baker S.E."/>
            <person name="Grigoriev I.V."/>
            <person name="O'Malley M.A."/>
        </authorList>
    </citation>
    <scope>NUCLEOTIDE SEQUENCE [LARGE SCALE GENOMIC DNA]</scope>
    <source>
        <strain evidence="3">finn</strain>
    </source>
</reference>
<dbReference type="AlphaFoldDB" id="A0A1Y1UWP5"/>
<feature type="non-terminal residue" evidence="2">
    <location>
        <position position="389"/>
    </location>
</feature>
<feature type="domain" description="Protein NO VEIN C-terminal" evidence="1">
    <location>
        <begin position="283"/>
        <end position="349"/>
    </location>
</feature>
<evidence type="ECO:0000313" key="2">
    <source>
        <dbReference type="EMBL" id="ORX42552.1"/>
    </source>
</evidence>
<evidence type="ECO:0000313" key="3">
    <source>
        <dbReference type="Proteomes" id="UP000193719"/>
    </source>
</evidence>
<dbReference type="OrthoDB" id="10403322at2759"/>
<dbReference type="EMBL" id="MCFH01000063">
    <property type="protein sequence ID" value="ORX42552.1"/>
    <property type="molecule type" value="Genomic_DNA"/>
</dbReference>
<dbReference type="Pfam" id="PF13020">
    <property type="entry name" value="NOV_C"/>
    <property type="match status" value="1"/>
</dbReference>
<comment type="caution">
    <text evidence="2">The sequence shown here is derived from an EMBL/GenBank/DDBJ whole genome shotgun (WGS) entry which is preliminary data.</text>
</comment>
<organism evidence="2 3">
    <name type="scientific">Piromyces finnis</name>
    <dbReference type="NCBI Taxonomy" id="1754191"/>
    <lineage>
        <taxon>Eukaryota</taxon>
        <taxon>Fungi</taxon>
        <taxon>Fungi incertae sedis</taxon>
        <taxon>Chytridiomycota</taxon>
        <taxon>Chytridiomycota incertae sedis</taxon>
        <taxon>Neocallimastigomycetes</taxon>
        <taxon>Neocallimastigales</taxon>
        <taxon>Neocallimastigaceae</taxon>
        <taxon>Piromyces</taxon>
    </lineage>
</organism>
<name>A0A1Y1UWP5_9FUNG</name>
<feature type="non-terminal residue" evidence="2">
    <location>
        <position position="1"/>
    </location>
</feature>
<dbReference type="InterPro" id="IPR024975">
    <property type="entry name" value="NOV_C"/>
</dbReference>
<protein>
    <recommendedName>
        <fullName evidence="1">Protein NO VEIN C-terminal domain-containing protein</fullName>
    </recommendedName>
</protein>